<proteinExistence type="predicted"/>
<dbReference type="EMBL" id="BLXT01003748">
    <property type="protein sequence ID" value="GFO05336.1"/>
    <property type="molecule type" value="Genomic_DNA"/>
</dbReference>
<organism evidence="1 2">
    <name type="scientific">Plakobranchus ocellatus</name>
    <dbReference type="NCBI Taxonomy" id="259542"/>
    <lineage>
        <taxon>Eukaryota</taxon>
        <taxon>Metazoa</taxon>
        <taxon>Spiralia</taxon>
        <taxon>Lophotrochozoa</taxon>
        <taxon>Mollusca</taxon>
        <taxon>Gastropoda</taxon>
        <taxon>Heterobranchia</taxon>
        <taxon>Euthyneura</taxon>
        <taxon>Panpulmonata</taxon>
        <taxon>Sacoglossa</taxon>
        <taxon>Placobranchoidea</taxon>
        <taxon>Plakobranchidae</taxon>
        <taxon>Plakobranchus</taxon>
    </lineage>
</organism>
<accession>A0AAV4A284</accession>
<reference evidence="1 2" key="1">
    <citation type="journal article" date="2021" name="Elife">
        <title>Chloroplast acquisition without the gene transfer in kleptoplastic sea slugs, Plakobranchus ocellatus.</title>
        <authorList>
            <person name="Maeda T."/>
            <person name="Takahashi S."/>
            <person name="Yoshida T."/>
            <person name="Shimamura S."/>
            <person name="Takaki Y."/>
            <person name="Nagai Y."/>
            <person name="Toyoda A."/>
            <person name="Suzuki Y."/>
            <person name="Arimoto A."/>
            <person name="Ishii H."/>
            <person name="Satoh N."/>
            <person name="Nishiyama T."/>
            <person name="Hasebe M."/>
            <person name="Maruyama T."/>
            <person name="Minagawa J."/>
            <person name="Obokata J."/>
            <person name="Shigenobu S."/>
        </authorList>
    </citation>
    <scope>NUCLEOTIDE SEQUENCE [LARGE SCALE GENOMIC DNA]</scope>
</reference>
<evidence type="ECO:0000313" key="2">
    <source>
        <dbReference type="Proteomes" id="UP000735302"/>
    </source>
</evidence>
<name>A0AAV4A284_9GAST</name>
<evidence type="ECO:0000313" key="1">
    <source>
        <dbReference type="EMBL" id="GFO05336.1"/>
    </source>
</evidence>
<dbReference type="AlphaFoldDB" id="A0AAV4A284"/>
<comment type="caution">
    <text evidence="1">The sequence shown here is derived from an EMBL/GenBank/DDBJ whole genome shotgun (WGS) entry which is preliminary data.</text>
</comment>
<dbReference type="Proteomes" id="UP000735302">
    <property type="component" value="Unassembled WGS sequence"/>
</dbReference>
<protein>
    <submittedName>
        <fullName evidence="1">Uncharacterized protein</fullName>
    </submittedName>
</protein>
<keyword evidence="2" id="KW-1185">Reference proteome</keyword>
<gene>
    <name evidence="1" type="ORF">PoB_003184100</name>
</gene>
<sequence>MRDGGIKLALAFDARGGWFDPHWQDQRPTFTRCPCVHPPASTSVTIQAARGNQNRLAHIIEWGPTLGQSEYRAHFCTRLLGSLLYSTTTKIRRLLAWTFA</sequence>